<dbReference type="SMART" id="SM00342">
    <property type="entry name" value="HTH_ARAC"/>
    <property type="match status" value="1"/>
</dbReference>
<dbReference type="Proteomes" id="UP000670947">
    <property type="component" value="Unassembled WGS sequence"/>
</dbReference>
<keyword evidence="6" id="KW-1185">Reference proteome</keyword>
<dbReference type="Gene3D" id="1.10.10.60">
    <property type="entry name" value="Homeodomain-like"/>
    <property type="match status" value="2"/>
</dbReference>
<sequence>MPLNELFAHIPPLPHFLTAGRDVFQPGDRHVERQAIGVFDLIVVSRGALHLGEAGADVRVGAGQAVILRPDRHHYPTGPCEEETHFYWLHFQILAPWTEWSGDAGAVPPAPQRSAELGYPGDFGHQYELRLPRYLTLPEPPDVYADIEGLLALSVRSDLAGGWQQQTLFHGLLQHLCGDARQRRADSAAVQLAERAAAWLKANYREPVTNARLREALHYHPIYVTRCMRAVFGRTPNEYVNDVRLEQAKLLLLTTDKTVADIASAVGFDDPAYFARRFAAAAGVSPSGYRKRFEARER</sequence>
<dbReference type="InterPro" id="IPR018062">
    <property type="entry name" value="HTH_AraC-typ_CS"/>
</dbReference>
<dbReference type="SUPFAM" id="SSF51215">
    <property type="entry name" value="Regulatory protein AraC"/>
    <property type="match status" value="1"/>
</dbReference>
<dbReference type="InterPro" id="IPR009057">
    <property type="entry name" value="Homeodomain-like_sf"/>
</dbReference>
<dbReference type="PRINTS" id="PR00032">
    <property type="entry name" value="HTHARAC"/>
</dbReference>
<keyword evidence="1" id="KW-0805">Transcription regulation</keyword>
<gene>
    <name evidence="5" type="ORF">I8J29_22120</name>
</gene>
<keyword evidence="2" id="KW-0238">DNA-binding</keyword>
<proteinExistence type="predicted"/>
<dbReference type="PANTHER" id="PTHR43280">
    <property type="entry name" value="ARAC-FAMILY TRANSCRIPTIONAL REGULATOR"/>
    <property type="match status" value="1"/>
</dbReference>
<dbReference type="Gene3D" id="2.60.120.280">
    <property type="entry name" value="Regulatory protein AraC"/>
    <property type="match status" value="1"/>
</dbReference>
<comment type="caution">
    <text evidence="5">The sequence shown here is derived from an EMBL/GenBank/DDBJ whole genome shotgun (WGS) entry which is preliminary data.</text>
</comment>
<dbReference type="PROSITE" id="PS01124">
    <property type="entry name" value="HTH_ARAC_FAMILY_2"/>
    <property type="match status" value="1"/>
</dbReference>
<organism evidence="5 6">
    <name type="scientific">Paenibacillus artemisiicola</name>
    <dbReference type="NCBI Taxonomy" id="1172618"/>
    <lineage>
        <taxon>Bacteria</taxon>
        <taxon>Bacillati</taxon>
        <taxon>Bacillota</taxon>
        <taxon>Bacilli</taxon>
        <taxon>Bacillales</taxon>
        <taxon>Paenibacillaceae</taxon>
        <taxon>Paenibacillus</taxon>
    </lineage>
</organism>
<dbReference type="InterPro" id="IPR018060">
    <property type="entry name" value="HTH_AraC"/>
</dbReference>
<evidence type="ECO:0000256" key="1">
    <source>
        <dbReference type="ARBA" id="ARBA00023015"/>
    </source>
</evidence>
<dbReference type="RefSeq" id="WP_208849657.1">
    <property type="nucleotide sequence ID" value="NZ_JAGGDJ010000024.1"/>
</dbReference>
<feature type="domain" description="HTH araC/xylS-type" evidence="4">
    <location>
        <begin position="194"/>
        <end position="292"/>
    </location>
</feature>
<dbReference type="PROSITE" id="PS00041">
    <property type="entry name" value="HTH_ARAC_FAMILY_1"/>
    <property type="match status" value="1"/>
</dbReference>
<evidence type="ECO:0000259" key="4">
    <source>
        <dbReference type="PROSITE" id="PS01124"/>
    </source>
</evidence>
<evidence type="ECO:0000256" key="2">
    <source>
        <dbReference type="ARBA" id="ARBA00023125"/>
    </source>
</evidence>
<reference evidence="5 6" key="1">
    <citation type="submission" date="2021-03" db="EMBL/GenBank/DDBJ databases">
        <title>Paenibacillus artemisicola MWE-103 whole genome sequence.</title>
        <authorList>
            <person name="Ham Y.J."/>
        </authorList>
    </citation>
    <scope>NUCLEOTIDE SEQUENCE [LARGE SCALE GENOMIC DNA]</scope>
    <source>
        <strain evidence="5 6">MWE-103</strain>
    </source>
</reference>
<protein>
    <submittedName>
        <fullName evidence="5">Helix-turn-helix transcriptional regulator</fullName>
    </submittedName>
</protein>
<accession>A0ABS3WF31</accession>
<dbReference type="InterPro" id="IPR020449">
    <property type="entry name" value="Tscrpt_reg_AraC-type_HTH"/>
</dbReference>
<dbReference type="Pfam" id="PF12833">
    <property type="entry name" value="HTH_18"/>
    <property type="match status" value="1"/>
</dbReference>
<dbReference type="PANTHER" id="PTHR43280:SF30">
    <property type="entry name" value="MMSAB OPERON REGULATORY PROTEIN"/>
    <property type="match status" value="1"/>
</dbReference>
<dbReference type="InterPro" id="IPR037923">
    <property type="entry name" value="HTH-like"/>
</dbReference>
<evidence type="ECO:0000256" key="3">
    <source>
        <dbReference type="ARBA" id="ARBA00023163"/>
    </source>
</evidence>
<dbReference type="SUPFAM" id="SSF46689">
    <property type="entry name" value="Homeodomain-like"/>
    <property type="match status" value="1"/>
</dbReference>
<dbReference type="EMBL" id="JAGGDJ010000024">
    <property type="protein sequence ID" value="MBO7746919.1"/>
    <property type="molecule type" value="Genomic_DNA"/>
</dbReference>
<keyword evidence="3" id="KW-0804">Transcription</keyword>
<evidence type="ECO:0000313" key="6">
    <source>
        <dbReference type="Proteomes" id="UP000670947"/>
    </source>
</evidence>
<evidence type="ECO:0000313" key="5">
    <source>
        <dbReference type="EMBL" id="MBO7746919.1"/>
    </source>
</evidence>
<name>A0ABS3WF31_9BACL</name>